<dbReference type="InterPro" id="IPR011008">
    <property type="entry name" value="Dimeric_a/b-barrel"/>
</dbReference>
<dbReference type="STRING" id="1903952.BIT28_02910"/>
<comment type="caution">
    <text evidence="2">The sequence shown here is derived from an EMBL/GenBank/DDBJ whole genome shotgun (WGS) entry which is preliminary data.</text>
</comment>
<feature type="domain" description="ABM" evidence="1">
    <location>
        <begin position="5"/>
        <end position="103"/>
    </location>
</feature>
<dbReference type="Proteomes" id="UP000186905">
    <property type="component" value="Unassembled WGS sequence"/>
</dbReference>
<dbReference type="Gene3D" id="3.30.70.100">
    <property type="match status" value="1"/>
</dbReference>
<dbReference type="EMBL" id="MJIL01000095">
    <property type="protein sequence ID" value="OLQ71139.1"/>
    <property type="molecule type" value="Genomic_DNA"/>
</dbReference>
<reference evidence="2 3" key="1">
    <citation type="submission" date="2016-09" db="EMBL/GenBank/DDBJ databases">
        <title>Photobacterium proteolyticum sp. nov. a protease producing bacterium isolated from ocean sediments of Laizhou Bay.</title>
        <authorList>
            <person name="Li Y."/>
        </authorList>
    </citation>
    <scope>NUCLEOTIDE SEQUENCE [LARGE SCALE GENOMIC DNA]</scope>
    <source>
        <strain evidence="2 3">13-12</strain>
    </source>
</reference>
<dbReference type="SUPFAM" id="SSF54909">
    <property type="entry name" value="Dimeric alpha+beta barrel"/>
    <property type="match status" value="1"/>
</dbReference>
<name>A0A1Q9G9W8_9GAMM</name>
<dbReference type="OrthoDB" id="6912333at2"/>
<proteinExistence type="predicted"/>
<protein>
    <submittedName>
        <fullName evidence="2">Antibiotic biosynthesis monooxygenase</fullName>
    </submittedName>
</protein>
<dbReference type="Pfam" id="PF03992">
    <property type="entry name" value="ABM"/>
    <property type="match status" value="1"/>
</dbReference>
<keyword evidence="2" id="KW-0560">Oxidoreductase</keyword>
<evidence type="ECO:0000313" key="2">
    <source>
        <dbReference type="EMBL" id="OLQ71139.1"/>
    </source>
</evidence>
<dbReference type="InterPro" id="IPR007138">
    <property type="entry name" value="ABM_dom"/>
</dbReference>
<keyword evidence="2" id="KW-0503">Monooxygenase</keyword>
<dbReference type="RefSeq" id="WP_075767418.1">
    <property type="nucleotide sequence ID" value="NZ_MJIL01000095.1"/>
</dbReference>
<dbReference type="AlphaFoldDB" id="A0A1Q9G9W8"/>
<organism evidence="2 3">
    <name type="scientific">Photobacterium proteolyticum</name>
    <dbReference type="NCBI Taxonomy" id="1903952"/>
    <lineage>
        <taxon>Bacteria</taxon>
        <taxon>Pseudomonadati</taxon>
        <taxon>Pseudomonadota</taxon>
        <taxon>Gammaproteobacteria</taxon>
        <taxon>Vibrionales</taxon>
        <taxon>Vibrionaceae</taxon>
        <taxon>Photobacterium</taxon>
    </lineage>
</organism>
<keyword evidence="3" id="KW-1185">Reference proteome</keyword>
<evidence type="ECO:0000259" key="1">
    <source>
        <dbReference type="PROSITE" id="PS51725"/>
    </source>
</evidence>
<sequence>MSKKVYCIAQFQPKAGREQELFQALQALEPNTLREDGCIQYVVTRHIPSNFAPGESFPIAFNEIWADMAAFEAHCQREEIQSFFAQHCEAETGAAEKWNVCVYSDEPSNYDAPKLG</sequence>
<dbReference type="PROSITE" id="PS51725">
    <property type="entry name" value="ABM"/>
    <property type="match status" value="1"/>
</dbReference>
<dbReference type="GO" id="GO:0004497">
    <property type="term" value="F:monooxygenase activity"/>
    <property type="evidence" value="ECO:0007669"/>
    <property type="project" value="UniProtKB-KW"/>
</dbReference>
<evidence type="ECO:0000313" key="3">
    <source>
        <dbReference type="Proteomes" id="UP000186905"/>
    </source>
</evidence>
<accession>A0A1Q9G9W8</accession>
<gene>
    <name evidence="2" type="ORF">BIT28_02910</name>
</gene>